<feature type="compositionally biased region" description="Polar residues" evidence="3">
    <location>
        <begin position="915"/>
        <end position="926"/>
    </location>
</feature>
<dbReference type="PANTHER" id="PTHR45589">
    <property type="entry name" value="WD REPEAT DOMAIN 62, ISOFORM G"/>
    <property type="match status" value="1"/>
</dbReference>
<dbReference type="AlphaFoldDB" id="A0A0N0NL34"/>
<dbReference type="InterPro" id="IPR036322">
    <property type="entry name" value="WD40_repeat_dom_sf"/>
</dbReference>
<dbReference type="InterPro" id="IPR001680">
    <property type="entry name" value="WD40_rpt"/>
</dbReference>
<dbReference type="InterPro" id="IPR015943">
    <property type="entry name" value="WD40/YVTN_repeat-like_dom_sf"/>
</dbReference>
<feature type="region of interest" description="Disordered" evidence="3">
    <location>
        <begin position="1086"/>
        <end position="1105"/>
    </location>
</feature>
<dbReference type="SMART" id="SM00320">
    <property type="entry name" value="WD40"/>
    <property type="match status" value="7"/>
</dbReference>
<feature type="compositionally biased region" description="Low complexity" evidence="3">
    <location>
        <begin position="857"/>
        <end position="869"/>
    </location>
</feature>
<keyword evidence="2" id="KW-0677">Repeat</keyword>
<evidence type="ECO:0000256" key="3">
    <source>
        <dbReference type="SAM" id="MobiDB-lite"/>
    </source>
</evidence>
<accession>A0A0N0NL34</accession>
<feature type="region of interest" description="Disordered" evidence="3">
    <location>
        <begin position="1047"/>
        <end position="1076"/>
    </location>
</feature>
<proteinExistence type="predicted"/>
<dbReference type="STRING" id="1664694.A0A0N0NL34"/>
<evidence type="ECO:0000256" key="1">
    <source>
        <dbReference type="ARBA" id="ARBA00022574"/>
    </source>
</evidence>
<keyword evidence="5" id="KW-1185">Reference proteome</keyword>
<protein>
    <submittedName>
        <fullName evidence="4">WD repeat-containing protein 62</fullName>
    </submittedName>
</protein>
<feature type="compositionally biased region" description="Polar residues" evidence="3">
    <location>
        <begin position="946"/>
        <end position="969"/>
    </location>
</feature>
<dbReference type="PROSITE" id="PS00678">
    <property type="entry name" value="WD_REPEATS_1"/>
    <property type="match status" value="1"/>
</dbReference>
<dbReference type="GeneID" id="28736175"/>
<evidence type="ECO:0000313" key="5">
    <source>
        <dbReference type="Proteomes" id="UP000038010"/>
    </source>
</evidence>
<feature type="region of interest" description="Disordered" evidence="3">
    <location>
        <begin position="888"/>
        <end position="980"/>
    </location>
</feature>
<dbReference type="Gene3D" id="2.130.10.10">
    <property type="entry name" value="YVTN repeat-like/Quinoprotein amine dehydrogenase"/>
    <property type="match status" value="3"/>
</dbReference>
<dbReference type="Pfam" id="PF00400">
    <property type="entry name" value="WD40"/>
    <property type="match status" value="4"/>
</dbReference>
<dbReference type="InterPro" id="IPR019775">
    <property type="entry name" value="WD40_repeat_CS"/>
</dbReference>
<feature type="region of interest" description="Disordered" evidence="3">
    <location>
        <begin position="1"/>
        <end position="43"/>
    </location>
</feature>
<dbReference type="SUPFAM" id="SSF50978">
    <property type="entry name" value="WD40 repeat-like"/>
    <property type="match status" value="2"/>
</dbReference>
<feature type="compositionally biased region" description="Basic and acidic residues" evidence="3">
    <location>
        <begin position="1096"/>
        <end position="1105"/>
    </location>
</feature>
<organism evidence="4 5">
    <name type="scientific">Cyphellophora attinorum</name>
    <dbReference type="NCBI Taxonomy" id="1664694"/>
    <lineage>
        <taxon>Eukaryota</taxon>
        <taxon>Fungi</taxon>
        <taxon>Dikarya</taxon>
        <taxon>Ascomycota</taxon>
        <taxon>Pezizomycotina</taxon>
        <taxon>Eurotiomycetes</taxon>
        <taxon>Chaetothyriomycetidae</taxon>
        <taxon>Chaetothyriales</taxon>
        <taxon>Cyphellophoraceae</taxon>
        <taxon>Cyphellophora</taxon>
    </lineage>
</organism>
<dbReference type="InterPro" id="IPR052779">
    <property type="entry name" value="WDR62"/>
</dbReference>
<evidence type="ECO:0000256" key="2">
    <source>
        <dbReference type="ARBA" id="ARBA00022737"/>
    </source>
</evidence>
<dbReference type="EMBL" id="LFJN01000018">
    <property type="protein sequence ID" value="KPI38569.1"/>
    <property type="molecule type" value="Genomic_DNA"/>
</dbReference>
<reference evidence="4 5" key="1">
    <citation type="submission" date="2015-06" db="EMBL/GenBank/DDBJ databases">
        <title>Draft genome of the ant-associated black yeast Phialophora attae CBS 131958.</title>
        <authorList>
            <person name="Moreno L.F."/>
            <person name="Stielow B.J."/>
            <person name="de Hoog S."/>
            <person name="Vicente V.A."/>
            <person name="Weiss V.A."/>
            <person name="de Vries M."/>
            <person name="Cruz L.M."/>
            <person name="Souza E.M."/>
        </authorList>
    </citation>
    <scope>NUCLEOTIDE SEQUENCE [LARGE SCALE GENOMIC DNA]</scope>
    <source>
        <strain evidence="4 5">CBS 131958</strain>
    </source>
</reference>
<name>A0A0N0NL34_9EURO</name>
<sequence>MATTPYNLRRRLNGNTPTLRSTPTASPSNLRSGTRSPRKTQPPISLQLQHVIGATTTSPPGLASCALNNTYAYCAGSVAVLAEIQADGETTKRYYRARPTTTSINPGVSHYNGLTSTSTRRRTSLYSSNQPREVDKSIGSIRDQGDGSLQTWTARERIKTISCVALSNDGRWLAVGESGYSPRVLLYSREVDASRDIPTSIVSDHTIGVRCIAFSPDGRYLATLGNLNDGFLFIWTINQRTGQLSLHAANKCTTNICDMTWCGQALITAGTRHVKAWNVSESSVSTPTKRPHLRASIGKDALQPGVQTLIGHNALLVSLVDCTFTAIATVDTRTVLLATDAGHLCLFEPDRSSDVQVLKVYDCGISTIAWQPSTHRIVLGGRYGLMYEDIEPLLAALRANDGTIMNTRATKKKVRSSAVRMSLSLHYGNSIGIAAVTCLPKHTVCLDTDGNLQTETTDEESSRPTVTFASHNDLILGVRRLPGGHRLGSFYTWSRRGDIKFWNTGGDMTHSIRADPDQVDDAMEHDLNELRIARLVPSSDQFILGDRIGVLQLYDFTTGMTRWVGRAHSAEVNDLDIHEGTSLVASCSRDRTVQLFSLTPHGLQLMQTMDDHIGAVSRVAFSKDGARLLSCSVDRTIIVRECAKKSAHDGEASAYLSMRVVTLKSAPLSMAFTGRDSLLISTNDRHLATVDLVSGMIVETTKLTDPENDDTVSLGTIHFSARGEAVDETMDIVLACSPTDKSIRIYDGKRYELITKESGHTEGVSDLCLIEDSDPDSGTITRRLVSTGLDGTIMIWNVARNSSLLPSSASDRMQTQIVEPCDGDGTPSKARPSMMAPLRKILSKVEVLEFAQASGQSSPSSPRSLSPPRLARKHSHLNVTCITEEPINNALDNTSDRDNARNAADAMTCPGSPDSPMSSSTPQKTRSALGGTRNAEESKQRRARSPSPQRTGAVSTPTTPHRGQAQANNARLRRPPSIPNDLRERALTQRRRSMSQANEFGGIGMAAEQATRMLKAFRKKLASSKDEVDLDDLEVELEEVAKLVRERKAGPRQTKSLNGTLRRPKGQPLGQPTESEMGDLAVLLERTNLAQRSPKIKQEHESMKT</sequence>
<dbReference type="RefSeq" id="XP_017998532.1">
    <property type="nucleotide sequence ID" value="XM_018144295.1"/>
</dbReference>
<dbReference type="OrthoDB" id="6252103at2759"/>
<evidence type="ECO:0000313" key="4">
    <source>
        <dbReference type="EMBL" id="KPI38569.1"/>
    </source>
</evidence>
<dbReference type="PANTHER" id="PTHR45589:SF1">
    <property type="entry name" value="WD REPEAT DOMAIN 62, ISOFORM G"/>
    <property type="match status" value="1"/>
</dbReference>
<gene>
    <name evidence="4" type="ORF">AB675_4176</name>
</gene>
<comment type="caution">
    <text evidence="4">The sequence shown here is derived from an EMBL/GenBank/DDBJ whole genome shotgun (WGS) entry which is preliminary data.</text>
</comment>
<dbReference type="VEuPathDB" id="FungiDB:AB675_4176"/>
<keyword evidence="1" id="KW-0853">WD repeat</keyword>
<feature type="region of interest" description="Disordered" evidence="3">
    <location>
        <begin position="852"/>
        <end position="871"/>
    </location>
</feature>
<feature type="compositionally biased region" description="Polar residues" evidence="3">
    <location>
        <begin position="13"/>
        <end position="35"/>
    </location>
</feature>
<dbReference type="Proteomes" id="UP000038010">
    <property type="component" value="Unassembled WGS sequence"/>
</dbReference>